<evidence type="ECO:0000256" key="1">
    <source>
        <dbReference type="SAM" id="Phobius"/>
    </source>
</evidence>
<evidence type="ECO:0000313" key="2">
    <source>
        <dbReference type="EMBL" id="NME70453.1"/>
    </source>
</evidence>
<dbReference type="EMBL" id="JABANE010000064">
    <property type="protein sequence ID" value="NME70453.1"/>
    <property type="molecule type" value="Genomic_DNA"/>
</dbReference>
<keyword evidence="1" id="KW-0812">Transmembrane</keyword>
<keyword evidence="1" id="KW-0472">Membrane</keyword>
<gene>
    <name evidence="2" type="ORF">HHU12_20930</name>
</gene>
<proteinExistence type="predicted"/>
<evidence type="ECO:0000313" key="3">
    <source>
        <dbReference type="Proteomes" id="UP000576082"/>
    </source>
</evidence>
<reference evidence="2 3" key="1">
    <citation type="submission" date="2020-04" db="EMBL/GenBank/DDBJ databases">
        <title>Flammeovirga sp. SR4, a novel species isolated from seawater.</title>
        <authorList>
            <person name="Wang X."/>
        </authorList>
    </citation>
    <scope>NUCLEOTIDE SEQUENCE [LARGE SCALE GENOMIC DNA]</scope>
    <source>
        <strain evidence="2 3">ATCC 23126</strain>
    </source>
</reference>
<dbReference type="Proteomes" id="UP000576082">
    <property type="component" value="Unassembled WGS sequence"/>
</dbReference>
<feature type="transmembrane region" description="Helical" evidence="1">
    <location>
        <begin position="13"/>
        <end position="36"/>
    </location>
</feature>
<protein>
    <recommendedName>
        <fullName evidence="4">PH domain-containing protein</fullName>
    </recommendedName>
</protein>
<keyword evidence="3" id="KW-1185">Reference proteome</keyword>
<name>A0A7X9XBA8_9BACT</name>
<comment type="caution">
    <text evidence="2">The sequence shown here is derived from an EMBL/GenBank/DDBJ whole genome shotgun (WGS) entry which is preliminary data.</text>
</comment>
<feature type="transmembrane region" description="Helical" evidence="1">
    <location>
        <begin position="136"/>
        <end position="157"/>
    </location>
</feature>
<evidence type="ECO:0008006" key="4">
    <source>
        <dbReference type="Google" id="ProtNLM"/>
    </source>
</evidence>
<organism evidence="2 3">
    <name type="scientific">Flammeovirga aprica JL-4</name>
    <dbReference type="NCBI Taxonomy" id="694437"/>
    <lineage>
        <taxon>Bacteria</taxon>
        <taxon>Pseudomonadati</taxon>
        <taxon>Bacteroidota</taxon>
        <taxon>Cytophagia</taxon>
        <taxon>Cytophagales</taxon>
        <taxon>Flammeovirgaceae</taxon>
        <taxon>Flammeovirga</taxon>
    </lineage>
</organism>
<dbReference type="AlphaFoldDB" id="A0A7X9XBA8"/>
<dbReference type="PROSITE" id="PS51257">
    <property type="entry name" value="PROKAR_LIPOPROTEIN"/>
    <property type="match status" value="1"/>
</dbReference>
<accession>A0A7X9XBA8</accession>
<keyword evidence="1" id="KW-1133">Transmembrane helix</keyword>
<sequence>MKVEGTDRETAKIIMLIFSGGSFFFLVISCLQVLLVKKMDLIGSKLIITYPLLFTTKQIDITNIGRIYRSRYKITNNRSWFEKNNSILYKGRTLTIVLMSGQNIKLDSLEITEFERFYTLLKARVRRKDVEENKKNIIEIQYLVSIVLTIIFVIYMAKVKL</sequence>